<keyword evidence="1" id="KW-0378">Hydrolase</keyword>
<accession>A0ABT2Y3Q2</accession>
<dbReference type="InterPro" id="IPR036412">
    <property type="entry name" value="HAD-like_sf"/>
</dbReference>
<dbReference type="RefSeq" id="WP_263607476.1">
    <property type="nucleotide sequence ID" value="NZ_JAOVQM010000001.1"/>
</dbReference>
<dbReference type="Gene3D" id="3.40.50.1000">
    <property type="entry name" value="HAD superfamily/HAD-like"/>
    <property type="match status" value="1"/>
</dbReference>
<protein>
    <submittedName>
        <fullName evidence="1">HAD-IA family hydrolase</fullName>
    </submittedName>
</protein>
<name>A0ABT2Y3Q2_9MOLU</name>
<comment type="caution">
    <text evidence="1">The sequence shown here is derived from an EMBL/GenBank/DDBJ whole genome shotgun (WGS) entry which is preliminary data.</text>
</comment>
<proteinExistence type="predicted"/>
<dbReference type="InterPro" id="IPR041492">
    <property type="entry name" value="HAD_2"/>
</dbReference>
<dbReference type="NCBIfam" id="TIGR01549">
    <property type="entry name" value="HAD-SF-IA-v1"/>
    <property type="match status" value="1"/>
</dbReference>
<reference evidence="1" key="1">
    <citation type="submission" date="2022-09" db="EMBL/GenBank/DDBJ databases">
        <title>Novel Mycoplasma species identified in domestic and wild animals.</title>
        <authorList>
            <person name="Volokhov D.V."/>
            <person name="Furtak V.A."/>
            <person name="Zagorodnyaya T.A."/>
        </authorList>
    </citation>
    <scope>NUCLEOTIDE SEQUENCE</scope>
    <source>
        <strain evidence="1">Oakley</strain>
    </source>
</reference>
<dbReference type="PANTHER" id="PTHR43434">
    <property type="entry name" value="PHOSPHOGLYCOLATE PHOSPHATASE"/>
    <property type="match status" value="1"/>
</dbReference>
<evidence type="ECO:0000313" key="1">
    <source>
        <dbReference type="EMBL" id="MCV2231364.1"/>
    </source>
</evidence>
<dbReference type="Pfam" id="PF13419">
    <property type="entry name" value="HAD_2"/>
    <property type="match status" value="1"/>
</dbReference>
<dbReference type="GO" id="GO:0016787">
    <property type="term" value="F:hydrolase activity"/>
    <property type="evidence" value="ECO:0007669"/>
    <property type="project" value="UniProtKB-KW"/>
</dbReference>
<dbReference type="InterPro" id="IPR006439">
    <property type="entry name" value="HAD-SF_hydro_IA"/>
</dbReference>
<dbReference type="NCBIfam" id="TIGR01509">
    <property type="entry name" value="HAD-SF-IA-v3"/>
    <property type="match status" value="1"/>
</dbReference>
<keyword evidence="2" id="KW-1185">Reference proteome</keyword>
<dbReference type="SFLD" id="SFLDG01129">
    <property type="entry name" value="C1.5:_HAD__Beta-PGM__Phosphata"/>
    <property type="match status" value="1"/>
</dbReference>
<organism evidence="1 2">
    <name type="scientific">Paracholeplasma manati</name>
    <dbReference type="NCBI Taxonomy" id="591373"/>
    <lineage>
        <taxon>Bacteria</taxon>
        <taxon>Bacillati</taxon>
        <taxon>Mycoplasmatota</taxon>
        <taxon>Mollicutes</taxon>
        <taxon>Acholeplasmatales</taxon>
        <taxon>Acholeplasmataceae</taxon>
        <taxon>Paracholeplasma</taxon>
    </lineage>
</organism>
<dbReference type="SFLD" id="SFLDS00003">
    <property type="entry name" value="Haloacid_Dehalogenase"/>
    <property type="match status" value="1"/>
</dbReference>
<dbReference type="InterPro" id="IPR050155">
    <property type="entry name" value="HAD-like_hydrolase_sf"/>
</dbReference>
<gene>
    <name evidence="1" type="ORF">N7548_00805</name>
</gene>
<sequence length="210" mass="23904">MIDTVLFDLDGTLIDSNHLIITTFKYVFETELPHIQMKEEDYFPFIGPTLVQGFGKYVQDEAQIQHLIQVYRKKNLELHDDYVKAFEGAQALLIHLKSRGIQTGIVSSKMHFLIERGLKVTGLLPYFDVIIGSDDVVNHKPHPEPIQKALSLFDDIDEAIYVGDHPNDILSGKAAGIKTIGMNYSWNLEDLKKAKADYYLDTLIQIKEVI</sequence>
<dbReference type="Proteomes" id="UP001177160">
    <property type="component" value="Unassembled WGS sequence"/>
</dbReference>
<dbReference type="SFLD" id="SFLDG01135">
    <property type="entry name" value="C1.5.6:_HAD__Beta-PGM__Phospha"/>
    <property type="match status" value="1"/>
</dbReference>
<dbReference type="PRINTS" id="PR00413">
    <property type="entry name" value="HADHALOGNASE"/>
</dbReference>
<dbReference type="Gene3D" id="1.10.150.240">
    <property type="entry name" value="Putative phosphatase, domain 2"/>
    <property type="match status" value="1"/>
</dbReference>
<dbReference type="SUPFAM" id="SSF56784">
    <property type="entry name" value="HAD-like"/>
    <property type="match status" value="1"/>
</dbReference>
<dbReference type="InterPro" id="IPR023198">
    <property type="entry name" value="PGP-like_dom2"/>
</dbReference>
<dbReference type="EMBL" id="JAOVQM010000001">
    <property type="protein sequence ID" value="MCV2231364.1"/>
    <property type="molecule type" value="Genomic_DNA"/>
</dbReference>
<dbReference type="PANTHER" id="PTHR43434:SF26">
    <property type="entry name" value="PYROPHOSPHATASE PPAX"/>
    <property type="match status" value="1"/>
</dbReference>
<dbReference type="InterPro" id="IPR023214">
    <property type="entry name" value="HAD_sf"/>
</dbReference>
<evidence type="ECO:0000313" key="2">
    <source>
        <dbReference type="Proteomes" id="UP001177160"/>
    </source>
</evidence>